<evidence type="ECO:0000256" key="1">
    <source>
        <dbReference type="SAM" id="MobiDB-lite"/>
    </source>
</evidence>
<dbReference type="EMBL" id="CWKH01000001">
    <property type="protein sequence ID" value="CRZ15756.1"/>
    <property type="molecule type" value="Genomic_DNA"/>
</dbReference>
<gene>
    <name evidence="2" type="ORF">BN2156_02619</name>
</gene>
<keyword evidence="3" id="KW-1185">Reference proteome</keyword>
<protein>
    <submittedName>
        <fullName evidence="2">Uncharacterized protein</fullName>
    </submittedName>
</protein>
<reference evidence="3" key="1">
    <citation type="submission" date="2015-07" db="EMBL/GenBank/DDBJ databases">
        <authorList>
            <person name="Urmite Genomes"/>
        </authorList>
    </citation>
    <scope>NUCLEOTIDE SEQUENCE [LARGE SCALE GENOMIC DNA]</scope>
    <source>
        <strain evidence="3">type strain: ATCC 49404</strain>
    </source>
</reference>
<dbReference type="Proteomes" id="UP000199147">
    <property type="component" value="Unassembled WGS sequence"/>
</dbReference>
<accession>A0A0H5RPL5</accession>
<evidence type="ECO:0000313" key="2">
    <source>
        <dbReference type="EMBL" id="CRZ15756.1"/>
    </source>
</evidence>
<evidence type="ECO:0000313" key="3">
    <source>
        <dbReference type="Proteomes" id="UP000199147"/>
    </source>
</evidence>
<organism evidence="2 3">
    <name type="scientific">Mycolicibacterium neworleansense</name>
    <dbReference type="NCBI Taxonomy" id="146018"/>
    <lineage>
        <taxon>Bacteria</taxon>
        <taxon>Bacillati</taxon>
        <taxon>Actinomycetota</taxon>
        <taxon>Actinomycetes</taxon>
        <taxon>Mycobacteriales</taxon>
        <taxon>Mycobacteriaceae</taxon>
        <taxon>Mycolicibacterium</taxon>
    </lineage>
</organism>
<feature type="region of interest" description="Disordered" evidence="1">
    <location>
        <begin position="1"/>
        <end position="28"/>
    </location>
</feature>
<dbReference type="AlphaFoldDB" id="A0A0H5RPL5"/>
<name>A0A0H5RPL5_9MYCO</name>
<proteinExistence type="predicted"/>
<sequence>MATAYGRSRATSDAKMSANRGVLGNKHARSRCKSYAHAAMMLTIVRTPTPSARSSMSNVG</sequence>